<dbReference type="AlphaFoldDB" id="A0A016QNG5"/>
<protein>
    <recommendedName>
        <fullName evidence="3">DNA-binding protein</fullName>
    </recommendedName>
</protein>
<evidence type="ECO:0008006" key="3">
    <source>
        <dbReference type="Google" id="ProtNLM"/>
    </source>
</evidence>
<accession>A0A016QNG5</accession>
<dbReference type="OrthoDB" id="72206at2"/>
<dbReference type="eggNOG" id="COG3478">
    <property type="taxonomic scope" value="Bacteria"/>
</dbReference>
<proteinExistence type="predicted"/>
<evidence type="ECO:0000313" key="1">
    <source>
        <dbReference type="EMBL" id="EYB67324.1"/>
    </source>
</evidence>
<gene>
    <name evidence="1" type="ORF">DEIPH_ctg044orf0043</name>
</gene>
<organism evidence="1 2">
    <name type="scientific">Deinococcus phoenicis</name>
    <dbReference type="NCBI Taxonomy" id="1476583"/>
    <lineage>
        <taxon>Bacteria</taxon>
        <taxon>Thermotogati</taxon>
        <taxon>Deinococcota</taxon>
        <taxon>Deinococci</taxon>
        <taxon>Deinococcales</taxon>
        <taxon>Deinococcaceae</taxon>
        <taxon>Deinococcus</taxon>
    </lineage>
</organism>
<dbReference type="PATRIC" id="fig|1476583.3.peg.2615"/>
<name>A0A016QNG5_9DEIO</name>
<comment type="caution">
    <text evidence="1">The sequence shown here is derived from an EMBL/GenBank/DDBJ whole genome shotgun (WGS) entry which is preliminary data.</text>
</comment>
<evidence type="ECO:0000313" key="2">
    <source>
        <dbReference type="Proteomes" id="UP000020492"/>
    </source>
</evidence>
<dbReference type="STRING" id="1476583.DEIPH_ctg044orf0043"/>
<dbReference type="EMBL" id="JHAC01000042">
    <property type="protein sequence ID" value="EYB67324.1"/>
    <property type="molecule type" value="Genomic_DNA"/>
</dbReference>
<sequence length="73" mass="8100">MGFFASTPPEPHPVTRVGKGLTCAHCQHDLFHRGEAQLNTQGMTLLGLDWMNRSASYFACANCGHLHWFLDVA</sequence>
<dbReference type="Proteomes" id="UP000020492">
    <property type="component" value="Unassembled WGS sequence"/>
</dbReference>
<reference evidence="1 2" key="1">
    <citation type="submission" date="2014-03" db="EMBL/GenBank/DDBJ databases">
        <title>Draft genome sequence of Deinococcus phoenicis 1P10ME.</title>
        <authorList>
            <person name="Stepanov V.G."/>
            <person name="Vaishampayan P."/>
            <person name="Venkateswaran K."/>
            <person name="Fox G.E."/>
        </authorList>
    </citation>
    <scope>NUCLEOTIDE SEQUENCE [LARGE SCALE GENOMIC DNA]</scope>
    <source>
        <strain evidence="1 2">1P10ME</strain>
    </source>
</reference>
<keyword evidence="2" id="KW-1185">Reference proteome</keyword>